<evidence type="ECO:0000313" key="2">
    <source>
        <dbReference type="Proteomes" id="UP000470520"/>
    </source>
</evidence>
<dbReference type="AlphaFoldDB" id="A0A7K3QRD6"/>
<dbReference type="EMBL" id="JAAGMR010000145">
    <property type="protein sequence ID" value="NEB92456.1"/>
    <property type="molecule type" value="Genomic_DNA"/>
</dbReference>
<dbReference type="Proteomes" id="UP000470520">
    <property type="component" value="Unassembled WGS sequence"/>
</dbReference>
<proteinExistence type="predicted"/>
<dbReference type="RefSeq" id="WP_164188254.1">
    <property type="nucleotide sequence ID" value="NZ_JAAGMR010000145.1"/>
</dbReference>
<name>A0A7K3QRD6_9ACTN</name>
<comment type="caution">
    <text evidence="1">The sequence shown here is derived from an EMBL/GenBank/DDBJ whole genome shotgun (WGS) entry which is preliminary data.</text>
</comment>
<organism evidence="1 2">
    <name type="scientific">Streptomyces bauhiniae</name>
    <dbReference type="NCBI Taxonomy" id="2340725"/>
    <lineage>
        <taxon>Bacteria</taxon>
        <taxon>Bacillati</taxon>
        <taxon>Actinomycetota</taxon>
        <taxon>Actinomycetes</taxon>
        <taxon>Kitasatosporales</taxon>
        <taxon>Streptomycetaceae</taxon>
        <taxon>Streptomyces</taxon>
    </lineage>
</organism>
<reference evidence="1 2" key="1">
    <citation type="submission" date="2020-01" db="EMBL/GenBank/DDBJ databases">
        <title>Insect and environment-associated Actinomycetes.</title>
        <authorList>
            <person name="Currrie C."/>
            <person name="Chevrette M."/>
            <person name="Carlson C."/>
            <person name="Stubbendieck R."/>
            <person name="Wendt-Pienkowski E."/>
        </authorList>
    </citation>
    <scope>NUCLEOTIDE SEQUENCE [LARGE SCALE GENOMIC DNA]</scope>
    <source>
        <strain evidence="1 2">SID7754</strain>
    </source>
</reference>
<evidence type="ECO:0000313" key="1">
    <source>
        <dbReference type="EMBL" id="NEB92456.1"/>
    </source>
</evidence>
<accession>A0A7K3QRD6</accession>
<sequence length="359" mass="37543">MTGPVTLAWYGCDLATGGIVEDLRSLKPTGALSRRLGASTTAQFELVLAGAAFDWEAATAPGRALLVAVDTATDTPIWAGAVLTRDAGSAQTVQLGAATLEAYLGARYPGTQTLIGVGQAAVISALVTPALTGGPPIIIDAPATGTVMDYIVRDGDDKTIASCLAEVMALDGAPEWTIDIVWNPSHNGFQFPLRVRPKIGVQASTAVTFDFPGCVAGYTLSESYETGKGATVVTARGEGEGEDRLTSAPKEATALLAAGWPRWEYRYTPATGLTNPDQLQAHAAQSLSLMAEGGQAWTIDAVASQAPRLGQDWALGDSIHLAVETSPRHPAGTDMTARCWAWELDPGADRVRPILVEED</sequence>
<gene>
    <name evidence="1" type="ORF">G3I21_12125</name>
</gene>
<protein>
    <submittedName>
        <fullName evidence="1">Uncharacterized protein</fullName>
    </submittedName>
</protein>